<dbReference type="EMBL" id="CM037020">
    <property type="protein sequence ID" value="KAH7670301.1"/>
    <property type="molecule type" value="Genomic_DNA"/>
</dbReference>
<evidence type="ECO:0000313" key="2">
    <source>
        <dbReference type="Proteomes" id="UP000827976"/>
    </source>
</evidence>
<organism evidence="1 2">
    <name type="scientific">Dioscorea alata</name>
    <name type="common">Purple yam</name>
    <dbReference type="NCBI Taxonomy" id="55571"/>
    <lineage>
        <taxon>Eukaryota</taxon>
        <taxon>Viridiplantae</taxon>
        <taxon>Streptophyta</taxon>
        <taxon>Embryophyta</taxon>
        <taxon>Tracheophyta</taxon>
        <taxon>Spermatophyta</taxon>
        <taxon>Magnoliopsida</taxon>
        <taxon>Liliopsida</taxon>
        <taxon>Dioscoreales</taxon>
        <taxon>Dioscoreaceae</taxon>
        <taxon>Dioscorea</taxon>
    </lineage>
</organism>
<dbReference type="Proteomes" id="UP000827976">
    <property type="component" value="Chromosome 10"/>
</dbReference>
<evidence type="ECO:0000313" key="1">
    <source>
        <dbReference type="EMBL" id="KAH7670301.1"/>
    </source>
</evidence>
<proteinExistence type="predicted"/>
<keyword evidence="2" id="KW-1185">Reference proteome</keyword>
<protein>
    <submittedName>
        <fullName evidence="1">Retrotransposon gag domain-containing protein</fullName>
    </submittedName>
</protein>
<name>A0ACB7V9L5_DIOAL</name>
<sequence length="318" mass="36429">MADGTRLKEIQESINQLKVAMVRLEERTAISGKCNADIQQQINMLASAFGDINSATPHRATSTTHSDIGGIHSRSVRLDFPTYDGEEDPTNWLFRVEQFFLYHQTSPAQRLLIVSFHLRRPALHWYKLLESDHAITSWEAFSKALILRFGPTEYEDLAISLTKLHQQTTVSAYQKHFEALATKVAGLSENLLTAKFISGLKDELRYDVQIFKPTTFSATVGLARLLEEKYQTCRKNRVEYVRPSPPTHHSLTLPIKRLSTAEMRESREKGLCYNCDEKFSPGYKCKTQKLFLLDVQLPLYKEEQEAVVILEEPELHAR</sequence>
<accession>A0ACB7V9L5</accession>
<comment type="caution">
    <text evidence="1">The sequence shown here is derived from an EMBL/GenBank/DDBJ whole genome shotgun (WGS) entry which is preliminary data.</text>
</comment>
<gene>
    <name evidence="1" type="ORF">IHE45_10G017100</name>
</gene>
<reference evidence="2" key="1">
    <citation type="journal article" date="2022" name="Nat. Commun.">
        <title>Chromosome evolution and the genetic basis of agronomically important traits in greater yam.</title>
        <authorList>
            <person name="Bredeson J.V."/>
            <person name="Lyons J.B."/>
            <person name="Oniyinde I.O."/>
            <person name="Okereke N.R."/>
            <person name="Kolade O."/>
            <person name="Nnabue I."/>
            <person name="Nwadili C.O."/>
            <person name="Hribova E."/>
            <person name="Parker M."/>
            <person name="Nwogha J."/>
            <person name="Shu S."/>
            <person name="Carlson J."/>
            <person name="Kariba R."/>
            <person name="Muthemba S."/>
            <person name="Knop K."/>
            <person name="Barton G.J."/>
            <person name="Sherwood A.V."/>
            <person name="Lopez-Montes A."/>
            <person name="Asiedu R."/>
            <person name="Jamnadass R."/>
            <person name="Muchugi A."/>
            <person name="Goodstein D."/>
            <person name="Egesi C.N."/>
            <person name="Featherston J."/>
            <person name="Asfaw A."/>
            <person name="Simpson G.G."/>
            <person name="Dolezel J."/>
            <person name="Hendre P.S."/>
            <person name="Van Deynze A."/>
            <person name="Kumar P.L."/>
            <person name="Obidiegwu J.E."/>
            <person name="Bhattacharjee R."/>
            <person name="Rokhsar D.S."/>
        </authorList>
    </citation>
    <scope>NUCLEOTIDE SEQUENCE [LARGE SCALE GENOMIC DNA]</scope>
    <source>
        <strain evidence="2">cv. TDa95/00328</strain>
    </source>
</reference>